<dbReference type="EMBL" id="CP032101">
    <property type="protein sequence ID" value="AXX86204.1"/>
    <property type="molecule type" value="Genomic_DNA"/>
</dbReference>
<dbReference type="RefSeq" id="WP_099309823.1">
    <property type="nucleotide sequence ID" value="NZ_CP032101.1"/>
</dbReference>
<dbReference type="SMART" id="SM00342">
    <property type="entry name" value="HTH_ARAC"/>
    <property type="match status" value="1"/>
</dbReference>
<reference evidence="6" key="1">
    <citation type="submission" date="2017-09" db="EMBL/GenBank/DDBJ databases">
        <title>Arcobacter canalis sp. nov., a new species isolated from a water canal contaminated with urban sewage.</title>
        <authorList>
            <person name="Perez-Cataluna A."/>
            <person name="Salas-Masso N."/>
            <person name="Figueras M.J."/>
        </authorList>
    </citation>
    <scope>NUCLEOTIDE SEQUENCE [LARGE SCALE GENOMIC DNA]</scope>
    <source>
        <strain evidence="6">CECT 7727</strain>
    </source>
</reference>
<dbReference type="Proteomes" id="UP000224740">
    <property type="component" value="Unassembled WGS sequence"/>
</dbReference>
<dbReference type="InterPro" id="IPR018060">
    <property type="entry name" value="HTH_AraC"/>
</dbReference>
<evidence type="ECO:0000313" key="6">
    <source>
        <dbReference type="Proteomes" id="UP000224740"/>
    </source>
</evidence>
<dbReference type="GO" id="GO:0043565">
    <property type="term" value="F:sequence-specific DNA binding"/>
    <property type="evidence" value="ECO:0007669"/>
    <property type="project" value="InterPro"/>
</dbReference>
<feature type="domain" description="HTH araC/xylS-type" evidence="3">
    <location>
        <begin position="211"/>
        <end position="309"/>
    </location>
</feature>
<dbReference type="PANTHER" id="PTHR47893">
    <property type="entry name" value="REGULATORY PROTEIN PCHR"/>
    <property type="match status" value="1"/>
</dbReference>
<sequence>MSSNNLTFEFDNKNSKMILPKDKVIANITDKKITDSIYFIKSNLIFKEDLVVESKSKIDGIMLDFNLSGDITYHSKISNHGLQTFKNRTDIELVNEEETESFVKKGEVNKITLVVKKELLSQILPDCEVFKILNYLEKNNCHKILSSKLTGNNVNKLLNQLHMNELYVNDLNTLFLQSKVLELVYYEFNTLFTTKDNKQKIKFSEEDMQALKKAKVIINSLDPNCTISYLSKRVALNEFKLKYGFKKFFNTSPGALVLETRMQKAKELLSTGDYNIAEVSSIVGYKHQQSFSTAFFKYFKVNPKELVKNRTYYF</sequence>
<keyword evidence="6" id="KW-1185">Reference proteome</keyword>
<dbReference type="SUPFAM" id="SSF46689">
    <property type="entry name" value="Homeodomain-like"/>
    <property type="match status" value="1"/>
</dbReference>
<accession>A0A347THX6</accession>
<reference evidence="4 7" key="3">
    <citation type="submission" date="2018-08" db="EMBL/GenBank/DDBJ databases">
        <title>Complete genome of the Arcobacter marinus type strain JCM 15502.</title>
        <authorList>
            <person name="Miller W.G."/>
            <person name="Yee E."/>
            <person name="Huynh S."/>
            <person name="Parker C.T."/>
        </authorList>
    </citation>
    <scope>NUCLEOTIDE SEQUENCE [LARGE SCALE GENOMIC DNA]</scope>
    <source>
        <strain evidence="4 7">JCM 15502</strain>
    </source>
</reference>
<dbReference type="PROSITE" id="PS01124">
    <property type="entry name" value="HTH_ARAC_FAMILY_2"/>
    <property type="match status" value="1"/>
</dbReference>
<dbReference type="InterPro" id="IPR053142">
    <property type="entry name" value="PchR_regulatory_protein"/>
</dbReference>
<dbReference type="GO" id="GO:0003700">
    <property type="term" value="F:DNA-binding transcription factor activity"/>
    <property type="evidence" value="ECO:0007669"/>
    <property type="project" value="InterPro"/>
</dbReference>
<evidence type="ECO:0000313" key="4">
    <source>
        <dbReference type="EMBL" id="AXX86204.1"/>
    </source>
</evidence>
<keyword evidence="2" id="KW-0804">Transcription</keyword>
<protein>
    <submittedName>
        <fullName evidence="4">Transcriptional regulator, AraC family</fullName>
    </submittedName>
</protein>
<dbReference type="Pfam" id="PF12833">
    <property type="entry name" value="HTH_18"/>
    <property type="match status" value="1"/>
</dbReference>
<evidence type="ECO:0000256" key="1">
    <source>
        <dbReference type="ARBA" id="ARBA00023015"/>
    </source>
</evidence>
<dbReference type="InterPro" id="IPR009057">
    <property type="entry name" value="Homeodomain-like_sf"/>
</dbReference>
<evidence type="ECO:0000313" key="5">
    <source>
        <dbReference type="EMBL" id="PHO16744.1"/>
    </source>
</evidence>
<keyword evidence="1" id="KW-0805">Transcription regulation</keyword>
<dbReference type="Proteomes" id="UP000264693">
    <property type="component" value="Chromosome"/>
</dbReference>
<dbReference type="EMBL" id="NXAO01000001">
    <property type="protein sequence ID" value="PHO16744.1"/>
    <property type="molecule type" value="Genomic_DNA"/>
</dbReference>
<gene>
    <name evidence="4" type="ORF">AMRN_0436</name>
    <name evidence="5" type="ORF">CPH92_00280</name>
</gene>
<reference evidence="5" key="2">
    <citation type="submission" date="2017-09" db="EMBL/GenBank/DDBJ databases">
        <authorList>
            <person name="Perez-Cataluna A."/>
            <person name="Figueras M.J."/>
            <person name="Salas-Masso N."/>
        </authorList>
    </citation>
    <scope>NUCLEOTIDE SEQUENCE</scope>
    <source>
        <strain evidence="5">CECT 7727</strain>
    </source>
</reference>
<dbReference type="AlphaFoldDB" id="A0A347THX6"/>
<dbReference type="PANTHER" id="PTHR47893:SF1">
    <property type="entry name" value="REGULATORY PROTEIN PCHR"/>
    <property type="match status" value="1"/>
</dbReference>
<dbReference type="KEGG" id="amar:AMRN_0436"/>
<evidence type="ECO:0000313" key="7">
    <source>
        <dbReference type="Proteomes" id="UP000264693"/>
    </source>
</evidence>
<evidence type="ECO:0000259" key="3">
    <source>
        <dbReference type="PROSITE" id="PS01124"/>
    </source>
</evidence>
<name>A0A347THX6_9BACT</name>
<dbReference type="Gene3D" id="1.10.10.60">
    <property type="entry name" value="Homeodomain-like"/>
    <property type="match status" value="2"/>
</dbReference>
<proteinExistence type="predicted"/>
<organism evidence="4 7">
    <name type="scientific">Malaciobacter marinus</name>
    <dbReference type="NCBI Taxonomy" id="505249"/>
    <lineage>
        <taxon>Bacteria</taxon>
        <taxon>Pseudomonadati</taxon>
        <taxon>Campylobacterota</taxon>
        <taxon>Epsilonproteobacteria</taxon>
        <taxon>Campylobacterales</taxon>
        <taxon>Arcobacteraceae</taxon>
        <taxon>Malaciobacter</taxon>
    </lineage>
</organism>
<evidence type="ECO:0000256" key="2">
    <source>
        <dbReference type="ARBA" id="ARBA00023163"/>
    </source>
</evidence>